<organism evidence="2 3">
    <name type="scientific">Angiostrongylus cantonensis</name>
    <name type="common">Rat lungworm</name>
    <dbReference type="NCBI Taxonomy" id="6313"/>
    <lineage>
        <taxon>Eukaryota</taxon>
        <taxon>Metazoa</taxon>
        <taxon>Ecdysozoa</taxon>
        <taxon>Nematoda</taxon>
        <taxon>Chromadorea</taxon>
        <taxon>Rhabditida</taxon>
        <taxon>Rhabditina</taxon>
        <taxon>Rhabditomorpha</taxon>
        <taxon>Strongyloidea</taxon>
        <taxon>Metastrongylidae</taxon>
        <taxon>Angiostrongylus</taxon>
    </lineage>
</organism>
<reference evidence="2" key="1">
    <citation type="submission" date="2012-09" db="EMBL/GenBank/DDBJ databases">
        <authorList>
            <person name="Martin A.A."/>
        </authorList>
    </citation>
    <scope>NUCLEOTIDE SEQUENCE</scope>
</reference>
<dbReference type="WBParaSite" id="ACAC_0000278701-mRNA-1">
    <property type="protein sequence ID" value="ACAC_0000278701-mRNA-1"/>
    <property type="gene ID" value="ACAC_0000278701"/>
</dbReference>
<name>A0A0K0CYP5_ANGCA</name>
<dbReference type="AlphaFoldDB" id="A0A0K0CYP5"/>
<evidence type="ECO:0000313" key="3">
    <source>
        <dbReference type="WBParaSite" id="ACAC_0000278701-mRNA-1"/>
    </source>
</evidence>
<dbReference type="STRING" id="6313.A0A0K0CYP5"/>
<sequence length="303" mass="34661">MAEDILPQLEKLQRDKQNFLEYNNCDREIERQERKLIAFTYYISLLNASECEKLAGEKAHEIKLLAKELEEVEAVLEQQQADLTSAEDAKKKRYAEAFSVLEANVTKELAKVEACDEEKRECKESFGEILTEYEEKRKSLNDRGAAVMVEAVEIEKALEKPAEASPFIKPSYGQICLPSVVYKLFTGIILNKNDRTLDWEQPYKTEAPIEAQDLQGNPIRILRELYTNFISRISLFYQNIKVDAKKEVSEGGTVSPKLCATTLENVMRTLEYGNMGVKIEGRQLHHLRFADNIVFIAPNISQT</sequence>
<dbReference type="Proteomes" id="UP000035642">
    <property type="component" value="Unassembled WGS sequence"/>
</dbReference>
<feature type="coiled-coil region" evidence="1">
    <location>
        <begin position="59"/>
        <end position="89"/>
    </location>
</feature>
<keyword evidence="2" id="KW-1185">Reference proteome</keyword>
<reference evidence="3" key="2">
    <citation type="submission" date="2017-02" db="UniProtKB">
        <authorList>
            <consortium name="WormBaseParasite"/>
        </authorList>
    </citation>
    <scope>IDENTIFICATION</scope>
</reference>
<keyword evidence="1" id="KW-0175">Coiled coil</keyword>
<accession>A0A0K0CYP5</accession>
<evidence type="ECO:0000256" key="1">
    <source>
        <dbReference type="SAM" id="Coils"/>
    </source>
</evidence>
<protein>
    <submittedName>
        <fullName evidence="3">Reverse transcriptase domain-containing protein</fullName>
    </submittedName>
</protein>
<proteinExistence type="predicted"/>
<evidence type="ECO:0000313" key="2">
    <source>
        <dbReference type="Proteomes" id="UP000035642"/>
    </source>
</evidence>